<dbReference type="InterPro" id="IPR042094">
    <property type="entry name" value="T2SS_GspF_sf"/>
</dbReference>
<dbReference type="EMBL" id="HE681424">
    <property type="protein sequence ID" value="CCG18808.1"/>
    <property type="molecule type" value="Genomic_DNA"/>
</dbReference>
<evidence type="ECO:0000313" key="8">
    <source>
        <dbReference type="EMBL" id="CCG18808.1"/>
    </source>
</evidence>
<dbReference type="Gene3D" id="1.20.81.30">
    <property type="entry name" value="Type II secretion system (T2SS), domain F"/>
    <property type="match status" value="1"/>
</dbReference>
<gene>
    <name evidence="8" type="ORF">KUM_0001</name>
</gene>
<dbReference type="GO" id="GO:0005886">
    <property type="term" value="C:plasma membrane"/>
    <property type="evidence" value="ECO:0007669"/>
    <property type="project" value="UniProtKB-SubCell"/>
</dbReference>
<evidence type="ECO:0000256" key="3">
    <source>
        <dbReference type="ARBA" id="ARBA00022692"/>
    </source>
</evidence>
<proteinExistence type="predicted"/>
<keyword evidence="3 6" id="KW-0812">Transmembrane</keyword>
<keyword evidence="2" id="KW-1003">Cell membrane</keyword>
<dbReference type="KEGG" id="tat:KUM_0001"/>
<dbReference type="Pfam" id="PF00482">
    <property type="entry name" value="T2SSF"/>
    <property type="match status" value="1"/>
</dbReference>
<comment type="subcellular location">
    <subcellularLocation>
        <location evidence="1">Cell membrane</location>
        <topology evidence="1">Multi-pass membrane protein</topology>
    </subcellularLocation>
</comment>
<keyword evidence="4 6" id="KW-1133">Transmembrane helix</keyword>
<evidence type="ECO:0000256" key="5">
    <source>
        <dbReference type="ARBA" id="ARBA00023136"/>
    </source>
</evidence>
<protein>
    <submittedName>
        <fullName evidence="8">Putative Flp pilus assembly protein</fullName>
    </submittedName>
</protein>
<evidence type="ECO:0000256" key="6">
    <source>
        <dbReference type="SAM" id="Phobius"/>
    </source>
</evidence>
<name>I7IBH5_9BURK</name>
<feature type="transmembrane region" description="Helical" evidence="6">
    <location>
        <begin position="91"/>
        <end position="111"/>
    </location>
</feature>
<dbReference type="BioCyc" id="TASI1091495:G13GE-1-MONOMER"/>
<feature type="domain" description="Type II secretion system protein GspF" evidence="7">
    <location>
        <begin position="129"/>
        <end position="256"/>
    </location>
</feature>
<feature type="transmembrane region" description="Helical" evidence="6">
    <location>
        <begin position="240"/>
        <end position="261"/>
    </location>
</feature>
<reference evidence="8" key="1">
    <citation type="journal article" date="2012" name="Vet. Microbiol.">
        <title>Comparative genomic analyses of the Taylorellae.</title>
        <authorList>
            <person name="Hauser H."/>
            <person name="Richter D.C."/>
            <person name="van Tonder A."/>
            <person name="Clark L."/>
            <person name="Preston A."/>
        </authorList>
    </citation>
    <scope>NUCLEOTIDE SEQUENCE</scope>
    <source>
        <strain evidence="8">14/45</strain>
    </source>
</reference>
<evidence type="ECO:0000256" key="2">
    <source>
        <dbReference type="ARBA" id="ARBA00022475"/>
    </source>
</evidence>
<feature type="transmembrane region" description="Helical" evidence="6">
    <location>
        <begin position="6"/>
        <end position="28"/>
    </location>
</feature>
<accession>I7IBH5</accession>
<organism evidence="8">
    <name type="scientific">Taylorella asinigenitalis 14/45</name>
    <dbReference type="NCBI Taxonomy" id="1091495"/>
    <lineage>
        <taxon>Bacteria</taxon>
        <taxon>Pseudomonadati</taxon>
        <taxon>Pseudomonadota</taxon>
        <taxon>Betaproteobacteria</taxon>
        <taxon>Burkholderiales</taxon>
        <taxon>Alcaligenaceae</taxon>
        <taxon>Taylorella</taxon>
    </lineage>
</organism>
<dbReference type="PANTHER" id="PTHR35007:SF2">
    <property type="entry name" value="PILUS ASSEMBLE PROTEIN"/>
    <property type="match status" value="1"/>
</dbReference>
<sequence length="267" mass="30192">MMWMSLTILMGLICLAALFVVLIGDMSLSGIGSKVLKLLGWQFGAGLNISLERSGLSSKWSPEKLVGIVTVVIMLELLLALWVLLSGLSLIFLYSIAILVFVTLLWPKAYIKRYISRRRTELAEIFPFFLDVLSVSLSSGQNFTMSLQYALNSIPNGVLKDELNFTIREMQAGKSRIDALEDMAERSDLPVVRQWVNNIKQADQLGLQLASAFRSQATYIRKQRYLMAEKLAFEAPVKMLFPLVFFIFPCTFIVLLFPVFMQIAESW</sequence>
<keyword evidence="5 6" id="KW-0472">Membrane</keyword>
<dbReference type="PANTHER" id="PTHR35007">
    <property type="entry name" value="INTEGRAL MEMBRANE PROTEIN-RELATED"/>
    <property type="match status" value="1"/>
</dbReference>
<dbReference type="AlphaFoldDB" id="I7IBH5"/>
<evidence type="ECO:0000256" key="1">
    <source>
        <dbReference type="ARBA" id="ARBA00004651"/>
    </source>
</evidence>
<dbReference type="HOGENOM" id="CLU_056917_4_1_4"/>
<feature type="transmembrane region" description="Helical" evidence="6">
    <location>
        <begin position="65"/>
        <end position="85"/>
    </location>
</feature>
<evidence type="ECO:0000256" key="4">
    <source>
        <dbReference type="ARBA" id="ARBA00022989"/>
    </source>
</evidence>
<evidence type="ECO:0000259" key="7">
    <source>
        <dbReference type="Pfam" id="PF00482"/>
    </source>
</evidence>
<dbReference type="InterPro" id="IPR018076">
    <property type="entry name" value="T2SS_GspF_dom"/>
</dbReference>